<dbReference type="EMBL" id="AGVY01000322">
    <property type="protein sequence ID" value="EHN00975.1"/>
    <property type="molecule type" value="Genomic_DNA"/>
</dbReference>
<accession>H0GYY6</accession>
<dbReference type="AlphaFoldDB" id="H0GYY6"/>
<keyword evidence="2" id="KW-1185">Reference proteome</keyword>
<evidence type="ECO:0000313" key="1">
    <source>
        <dbReference type="EMBL" id="EHN00975.1"/>
    </source>
</evidence>
<evidence type="ECO:0000313" key="2">
    <source>
        <dbReference type="Proteomes" id="UP000009009"/>
    </source>
</evidence>
<organism evidence="1 2">
    <name type="scientific">Saccharomyces cerevisiae x Saccharomyces kudriavzevii (strain VIN7)</name>
    <name type="common">Yeast</name>
    <dbReference type="NCBI Taxonomy" id="1095631"/>
    <lineage>
        <taxon>Eukaryota</taxon>
        <taxon>Fungi</taxon>
        <taxon>Dikarya</taxon>
        <taxon>Ascomycota</taxon>
        <taxon>Saccharomycotina</taxon>
        <taxon>Saccharomycetes</taxon>
        <taxon>Saccharomycetales</taxon>
        <taxon>Saccharomycetaceae</taxon>
        <taxon>Saccharomyces</taxon>
    </lineage>
</organism>
<name>H0GYY6_SACCK</name>
<protein>
    <submittedName>
        <fullName evidence="1">Uncharacterized protein</fullName>
    </submittedName>
</protein>
<sequence>MPEDIFSEPFKSKYRSRFAVSARFVPFLRCSQASEKGPAFTHSTVLMVNDGLAVVYQQGLLFCVFLIRHRSKNLDISFRCRLVQGPFLLAERRHPPRIANTNDSKTTIKRSGCPSSMWMPRMHMQAVASPNVLVLTAFAAAATIKSGKPCSYYPTAARCRLTKFRNENLMKKLPLTSAKVV</sequence>
<gene>
    <name evidence="1" type="ORF">VIN7_8995</name>
</gene>
<proteinExistence type="predicted"/>
<dbReference type="HOGENOM" id="CLU_1489826_0_0_1"/>
<reference evidence="1 2" key="1">
    <citation type="journal article" date="2012" name="FEMS Yeast Res.">
        <title>The genome sequence of the wine yeast VIN7 reveals an allotriploid hybrid genome with Saccharomyces cerevisiae and Saccharomyces kudriavzevii origins.</title>
        <authorList>
            <person name="Borneman A.R."/>
            <person name="Desany B.A."/>
            <person name="Riches D."/>
            <person name="Affourtit J.P."/>
            <person name="Forgan A.H."/>
            <person name="Pretorius I.S."/>
            <person name="Egholm M."/>
            <person name="Chambers P.J."/>
        </authorList>
    </citation>
    <scope>NUCLEOTIDE SEQUENCE [LARGE SCALE GENOMIC DNA]</scope>
    <source>
        <strain evidence="1 2">VIN7</strain>
    </source>
</reference>
<comment type="caution">
    <text evidence="1">The sequence shown here is derived from an EMBL/GenBank/DDBJ whole genome shotgun (WGS) entry which is preliminary data.</text>
</comment>
<dbReference type="Proteomes" id="UP000009009">
    <property type="component" value="Unassembled WGS sequence"/>
</dbReference>